<gene>
    <name evidence="3 7" type="primary">coaBC</name>
    <name evidence="7" type="ORF">KTO63_13300</name>
</gene>
<keyword evidence="3 4" id="KW-0436">Ligase</keyword>
<evidence type="ECO:0000313" key="8">
    <source>
        <dbReference type="Proteomes" id="UP000812270"/>
    </source>
</evidence>
<dbReference type="Proteomes" id="UP000812270">
    <property type="component" value="Unassembled WGS sequence"/>
</dbReference>
<dbReference type="NCBIfam" id="TIGR00521">
    <property type="entry name" value="coaBC_dfp"/>
    <property type="match status" value="1"/>
</dbReference>
<feature type="binding site" evidence="3">
    <location>
        <position position="277"/>
    </location>
    <ligand>
        <name>CTP</name>
        <dbReference type="ChEBI" id="CHEBI:37563"/>
    </ligand>
</feature>
<comment type="catalytic activity">
    <reaction evidence="3 4">
        <text>(R)-4'-phosphopantothenate + L-cysteine + CTP = N-[(R)-4-phosphopantothenoyl]-L-cysteine + CMP + diphosphate + H(+)</text>
        <dbReference type="Rhea" id="RHEA:19397"/>
        <dbReference type="ChEBI" id="CHEBI:10986"/>
        <dbReference type="ChEBI" id="CHEBI:15378"/>
        <dbReference type="ChEBI" id="CHEBI:33019"/>
        <dbReference type="ChEBI" id="CHEBI:35235"/>
        <dbReference type="ChEBI" id="CHEBI:37563"/>
        <dbReference type="ChEBI" id="CHEBI:59458"/>
        <dbReference type="ChEBI" id="CHEBI:60377"/>
        <dbReference type="EC" id="6.3.2.5"/>
    </reaction>
</comment>
<feature type="region of interest" description="Phosphopantothenoylcysteine decarboxylase" evidence="3">
    <location>
        <begin position="1"/>
        <end position="187"/>
    </location>
</feature>
<keyword evidence="3 4" id="KW-0288">FMN</keyword>
<dbReference type="EC" id="6.3.2.5" evidence="3"/>
<keyword evidence="8" id="KW-1185">Reference proteome</keyword>
<keyword evidence="3 4" id="KW-0285">Flavoprotein</keyword>
<dbReference type="GO" id="GO:0015941">
    <property type="term" value="P:pantothenate catabolic process"/>
    <property type="evidence" value="ECO:0007669"/>
    <property type="project" value="InterPro"/>
</dbReference>
<comment type="pathway">
    <text evidence="3 4">Cofactor biosynthesis; coenzyme A biosynthesis; CoA from (R)-pantothenate: step 2/5.</text>
</comment>
<comment type="function">
    <text evidence="3">Catalyzes two sequential steps in the biosynthesis of coenzyme A. In the first step cysteine is conjugated to 4'-phosphopantothenate to form 4-phosphopantothenoylcysteine. In the second step the latter compound is decarboxylated to form 4'-phosphopantotheine.</text>
</comment>
<dbReference type="GO" id="GO:0010181">
    <property type="term" value="F:FMN binding"/>
    <property type="evidence" value="ECO:0007669"/>
    <property type="project" value="UniProtKB-UniRule"/>
</dbReference>
<name>A0A9E2SDW6_9BACT</name>
<comment type="cofactor">
    <cofactor evidence="3">
        <name>Mg(2+)</name>
        <dbReference type="ChEBI" id="CHEBI:18420"/>
    </cofactor>
</comment>
<dbReference type="GO" id="GO:0046872">
    <property type="term" value="F:metal ion binding"/>
    <property type="evidence" value="ECO:0007669"/>
    <property type="project" value="UniProtKB-KW"/>
</dbReference>
<dbReference type="HAMAP" id="MF_02225">
    <property type="entry name" value="CoaBC"/>
    <property type="match status" value="1"/>
</dbReference>
<feature type="region of interest" description="Phosphopantothenate--cysteine ligase" evidence="3">
    <location>
        <begin position="188"/>
        <end position="398"/>
    </location>
</feature>
<comment type="pathway">
    <text evidence="3 4">Cofactor biosynthesis; coenzyme A biosynthesis; CoA from (R)-pantothenate: step 3/5.</text>
</comment>
<dbReference type="GO" id="GO:0004632">
    <property type="term" value="F:phosphopantothenate--cysteine ligase activity"/>
    <property type="evidence" value="ECO:0007669"/>
    <property type="project" value="UniProtKB-UniRule"/>
</dbReference>
<dbReference type="InterPro" id="IPR007085">
    <property type="entry name" value="DNA/pantothenate-metab_flavo_C"/>
</dbReference>
<sequence>MFQGKKILIGITGSIAAYKTVVLVRELVKQGAEVKVVMTPAAKDFVAPLTLSTLSKNTVLTDLFENDSWANHVMLGRWADVMLIAPLSCNTLARMAHGLCDNLLLAIYLSATCPVFVAPAMDDDMWHHPSTKENLKKLDSFGNHIIPAEKGELASGLFGDGRMAEVQTILAALQSHFDSQKELAGKKVLITAGPTYELLDPVRFIGNHSSGKMGVAIANELANRGAEVTLVLGPSNVSVDEKRIKTFHVTSAKEMYDVCVEQFPQMNVAVMAAAVADYTPVNTFSEKIKKNDGNLVLELQKTKDILKSLGEIKKDNQLLIGFALETKNEVEYAKSKLKDKNADIIVLNSLRDKGAGFGTDTNKITIFEKSGTATTYDQKDKALVAKDIADVIVKNIYA</sequence>
<evidence type="ECO:0000256" key="2">
    <source>
        <dbReference type="ARBA" id="ARBA00023239"/>
    </source>
</evidence>
<evidence type="ECO:0000256" key="1">
    <source>
        <dbReference type="ARBA" id="ARBA00022793"/>
    </source>
</evidence>
<evidence type="ECO:0000259" key="6">
    <source>
        <dbReference type="Pfam" id="PF04127"/>
    </source>
</evidence>
<keyword evidence="3" id="KW-0460">Magnesium</keyword>
<dbReference type="GO" id="GO:0004633">
    <property type="term" value="F:phosphopantothenoylcysteine decarboxylase activity"/>
    <property type="evidence" value="ECO:0007669"/>
    <property type="project" value="UniProtKB-UniRule"/>
</dbReference>
<dbReference type="AlphaFoldDB" id="A0A9E2SDW6"/>
<evidence type="ECO:0000313" key="7">
    <source>
        <dbReference type="EMBL" id="MBV4358135.1"/>
    </source>
</evidence>
<comment type="similarity">
    <text evidence="3 4">In the N-terminal section; belongs to the HFCD (homo-oligomeric flavin containing Cys decarboxylase) superfamily.</text>
</comment>
<organism evidence="7 8">
    <name type="scientific">Pinibacter aurantiacus</name>
    <dbReference type="NCBI Taxonomy" id="2851599"/>
    <lineage>
        <taxon>Bacteria</taxon>
        <taxon>Pseudomonadati</taxon>
        <taxon>Bacteroidota</taxon>
        <taxon>Chitinophagia</taxon>
        <taxon>Chitinophagales</taxon>
        <taxon>Chitinophagaceae</taxon>
        <taxon>Pinibacter</taxon>
    </lineage>
</organism>
<comment type="caution">
    <text evidence="3">Lacks conserved residue(s) required for the propagation of feature annotation.</text>
</comment>
<evidence type="ECO:0000256" key="4">
    <source>
        <dbReference type="RuleBase" id="RU364078"/>
    </source>
</evidence>
<feature type="binding site" evidence="3">
    <location>
        <position position="336"/>
    </location>
    <ligand>
        <name>CTP</name>
        <dbReference type="ChEBI" id="CHEBI:37563"/>
    </ligand>
</feature>
<evidence type="ECO:0000256" key="3">
    <source>
        <dbReference type="HAMAP-Rule" id="MF_02225"/>
    </source>
</evidence>
<feature type="domain" description="Flavoprotein" evidence="5">
    <location>
        <begin position="5"/>
        <end position="174"/>
    </location>
</feature>
<proteinExistence type="inferred from homology"/>
<dbReference type="PANTHER" id="PTHR14359">
    <property type="entry name" value="HOMO-OLIGOMERIC FLAVIN CONTAINING CYS DECARBOXYLASE FAMILY"/>
    <property type="match status" value="1"/>
</dbReference>
<feature type="domain" description="DNA/pantothenate metabolism flavoprotein C-terminal" evidence="6">
    <location>
        <begin position="183"/>
        <end position="394"/>
    </location>
</feature>
<dbReference type="EC" id="4.1.1.36" evidence="3"/>
<reference evidence="7" key="1">
    <citation type="submission" date="2021-06" db="EMBL/GenBank/DDBJ databases">
        <authorList>
            <person name="Huq M.A."/>
        </authorList>
    </citation>
    <scope>NUCLEOTIDE SEQUENCE</scope>
    <source>
        <strain evidence="7">MAH-26</strain>
    </source>
</reference>
<accession>A0A9E2SDW6</accession>
<keyword evidence="1 3" id="KW-0210">Decarboxylase</keyword>
<comment type="function">
    <text evidence="4">Catalyzes two steps in the biosynthesis of coenzyme A. In the first step cysteine is conjugated to 4'-phosphopantothenate to form 4-phosphopantothenoylcysteine, in the latter compound is decarboxylated to form 4'-phosphopantotheine.</text>
</comment>
<dbReference type="Pfam" id="PF04127">
    <property type="entry name" value="DFP"/>
    <property type="match status" value="1"/>
</dbReference>
<feature type="binding site" evidence="3">
    <location>
        <position position="287"/>
    </location>
    <ligand>
        <name>CTP</name>
        <dbReference type="ChEBI" id="CHEBI:37563"/>
    </ligand>
</feature>
<comment type="similarity">
    <text evidence="3 4">In the C-terminal section; belongs to the PPC synthetase family.</text>
</comment>
<comment type="catalytic activity">
    <reaction evidence="3 4">
        <text>N-[(R)-4-phosphopantothenoyl]-L-cysteine + H(+) = (R)-4'-phosphopantetheine + CO2</text>
        <dbReference type="Rhea" id="RHEA:16793"/>
        <dbReference type="ChEBI" id="CHEBI:15378"/>
        <dbReference type="ChEBI" id="CHEBI:16526"/>
        <dbReference type="ChEBI" id="CHEBI:59458"/>
        <dbReference type="ChEBI" id="CHEBI:61723"/>
        <dbReference type="EC" id="4.1.1.36"/>
    </reaction>
</comment>
<keyword evidence="2 3" id="KW-0456">Lyase</keyword>
<protein>
    <recommendedName>
        <fullName evidence="3">Coenzyme A biosynthesis bifunctional protein CoaBC</fullName>
    </recommendedName>
    <alternativeName>
        <fullName evidence="3">DNA/pantothenate metabolism flavoprotein</fullName>
    </alternativeName>
    <alternativeName>
        <fullName evidence="3">Phosphopantothenoylcysteine synthetase/decarboxylase</fullName>
        <shortName evidence="3">PPCS-PPCDC</shortName>
    </alternativeName>
    <domain>
        <recommendedName>
            <fullName evidence="3">Phosphopantothenoylcysteine decarboxylase</fullName>
            <shortName evidence="3">PPC decarboxylase</shortName>
            <shortName evidence="3">PPC-DC</shortName>
            <ecNumber evidence="3">4.1.1.36</ecNumber>
        </recommendedName>
        <alternativeName>
            <fullName evidence="3">CoaC</fullName>
        </alternativeName>
    </domain>
    <domain>
        <recommendedName>
            <fullName evidence="3">Phosphopantothenate--cysteine ligase</fullName>
            <ecNumber evidence="3">6.3.2.5</ecNumber>
        </recommendedName>
        <alternativeName>
            <fullName evidence="3">CoaB</fullName>
        </alternativeName>
        <alternativeName>
            <fullName evidence="3">Phosphopantothenoylcysteine synthetase</fullName>
            <shortName evidence="3">PPC synthetase</shortName>
            <shortName evidence="3">PPC-S</shortName>
        </alternativeName>
    </domain>
</protein>
<dbReference type="GO" id="GO:0071513">
    <property type="term" value="C:phosphopantothenoylcysteine decarboxylase complex"/>
    <property type="evidence" value="ECO:0007669"/>
    <property type="project" value="TreeGrafter"/>
</dbReference>
<keyword evidence="3" id="KW-0511">Multifunctional enzyme</keyword>
<dbReference type="Pfam" id="PF02441">
    <property type="entry name" value="Flavoprotein"/>
    <property type="match status" value="1"/>
</dbReference>
<comment type="cofactor">
    <cofactor evidence="3">
        <name>FMN</name>
        <dbReference type="ChEBI" id="CHEBI:58210"/>
    </cofactor>
    <text evidence="3">Binds 1 FMN per subunit.</text>
</comment>
<comment type="caution">
    <text evidence="7">The sequence shown here is derived from an EMBL/GenBank/DDBJ whole genome shotgun (WGS) entry which is preliminary data.</text>
</comment>
<dbReference type="EMBL" id="JAHSPG010000010">
    <property type="protein sequence ID" value="MBV4358135.1"/>
    <property type="molecule type" value="Genomic_DNA"/>
</dbReference>
<dbReference type="PANTHER" id="PTHR14359:SF6">
    <property type="entry name" value="PHOSPHOPANTOTHENOYLCYSTEINE DECARBOXYLASE"/>
    <property type="match status" value="1"/>
</dbReference>
<dbReference type="InterPro" id="IPR005252">
    <property type="entry name" value="CoaBC"/>
</dbReference>
<dbReference type="RefSeq" id="WP_217791820.1">
    <property type="nucleotide sequence ID" value="NZ_JAHSPG010000010.1"/>
</dbReference>
<keyword evidence="3" id="KW-0479">Metal-binding</keyword>
<feature type="binding site" evidence="3">
    <location>
        <position position="322"/>
    </location>
    <ligand>
        <name>CTP</name>
        <dbReference type="ChEBI" id="CHEBI:37563"/>
    </ligand>
</feature>
<dbReference type="InterPro" id="IPR003382">
    <property type="entry name" value="Flavoprotein"/>
</dbReference>
<dbReference type="GO" id="GO:0015937">
    <property type="term" value="P:coenzyme A biosynthetic process"/>
    <property type="evidence" value="ECO:0007669"/>
    <property type="project" value="UniProtKB-UniRule"/>
</dbReference>
<feature type="binding site" evidence="3">
    <location>
        <position position="340"/>
    </location>
    <ligand>
        <name>CTP</name>
        <dbReference type="ChEBI" id="CHEBI:37563"/>
    </ligand>
</feature>
<evidence type="ECO:0000259" key="5">
    <source>
        <dbReference type="Pfam" id="PF02441"/>
    </source>
</evidence>